<dbReference type="Pfam" id="PF03861">
    <property type="entry name" value="ANTAR"/>
    <property type="match status" value="1"/>
</dbReference>
<protein>
    <recommendedName>
        <fullName evidence="2">ANTAR domain-containing protein</fullName>
    </recommendedName>
</protein>
<dbReference type="InterPro" id="IPR011006">
    <property type="entry name" value="CheY-like_superfamily"/>
</dbReference>
<evidence type="ECO:0000256" key="1">
    <source>
        <dbReference type="SAM" id="MobiDB-lite"/>
    </source>
</evidence>
<dbReference type="SMART" id="SM01012">
    <property type="entry name" value="ANTAR"/>
    <property type="match status" value="1"/>
</dbReference>
<organism evidence="3 4">
    <name type="scientific">Streptomyces collinus (strain DSM 40733 / Tue 365)</name>
    <dbReference type="NCBI Taxonomy" id="1214242"/>
    <lineage>
        <taxon>Bacteria</taxon>
        <taxon>Bacillati</taxon>
        <taxon>Actinomycetota</taxon>
        <taxon>Actinomycetes</taxon>
        <taxon>Kitasatosporales</taxon>
        <taxon>Streptomycetaceae</taxon>
        <taxon>Streptomyces</taxon>
    </lineage>
</organism>
<dbReference type="eggNOG" id="COG3707">
    <property type="taxonomic scope" value="Bacteria"/>
</dbReference>
<reference evidence="3 4" key="2">
    <citation type="journal article" date="2013" name="J. Biotechnol.">
        <title>Complete genome sequence of the kirromycin producer Streptomyces collinus Tu 365 consisting of a linear chromosome and two linear plasmids.</title>
        <authorList>
            <person name="Ruckert C."/>
            <person name="Szczepanowski R."/>
            <person name="Albersmeier A."/>
            <person name="Goesmann A."/>
            <person name="Iftime D."/>
            <person name="Musiol E.M."/>
            <person name="Blin K."/>
            <person name="Wohlleben W."/>
            <person name="Puhler A."/>
            <person name="Kalinowski J."/>
            <person name="Weber T."/>
        </authorList>
    </citation>
    <scope>NUCLEOTIDE SEQUENCE [LARGE SCALE GENOMIC DNA]</scope>
    <source>
        <strain evidence="4">DSM 40733 / Tue 365</strain>
    </source>
</reference>
<dbReference type="Gene3D" id="1.10.10.10">
    <property type="entry name" value="Winged helix-like DNA-binding domain superfamily/Winged helix DNA-binding domain"/>
    <property type="match status" value="1"/>
</dbReference>
<gene>
    <name evidence="3" type="ORF">B446_04115</name>
</gene>
<proteinExistence type="predicted"/>
<dbReference type="PATRIC" id="fig|1214242.5.peg.856"/>
<feature type="region of interest" description="Disordered" evidence="1">
    <location>
        <begin position="89"/>
        <end position="142"/>
    </location>
</feature>
<feature type="compositionally biased region" description="Low complexity" evidence="1">
    <location>
        <begin position="107"/>
        <end position="124"/>
    </location>
</feature>
<dbReference type="STRING" id="1214242.B446_04115"/>
<dbReference type="PROSITE" id="PS50921">
    <property type="entry name" value="ANTAR"/>
    <property type="match status" value="1"/>
</dbReference>
<accession>S5UPC2</accession>
<dbReference type="SUPFAM" id="SSF52172">
    <property type="entry name" value="CheY-like"/>
    <property type="match status" value="1"/>
</dbReference>
<dbReference type="InterPro" id="IPR036388">
    <property type="entry name" value="WH-like_DNA-bd_sf"/>
</dbReference>
<dbReference type="InterPro" id="IPR005561">
    <property type="entry name" value="ANTAR"/>
</dbReference>
<keyword evidence="4" id="KW-1185">Reference proteome</keyword>
<name>S5UPC2_STRC3</name>
<evidence type="ECO:0000313" key="4">
    <source>
        <dbReference type="Proteomes" id="UP000015423"/>
    </source>
</evidence>
<dbReference type="HOGENOM" id="CLU_151339_0_0_11"/>
<dbReference type="EMBL" id="CP006259">
    <property type="protein sequence ID" value="AGS67651.1"/>
    <property type="molecule type" value="Genomic_DNA"/>
</dbReference>
<evidence type="ECO:0000313" key="3">
    <source>
        <dbReference type="EMBL" id="AGS67651.1"/>
    </source>
</evidence>
<dbReference type="Proteomes" id="UP000015423">
    <property type="component" value="Chromosome"/>
</dbReference>
<dbReference type="KEGG" id="sci:B446_04115"/>
<evidence type="ECO:0000259" key="2">
    <source>
        <dbReference type="PROSITE" id="PS50921"/>
    </source>
</evidence>
<dbReference type="GO" id="GO:0003723">
    <property type="term" value="F:RNA binding"/>
    <property type="evidence" value="ECO:0007669"/>
    <property type="project" value="InterPro"/>
</dbReference>
<dbReference type="AlphaFoldDB" id="S5UPC2"/>
<sequence>MPKSDADRIGELQAEVAQLREAVASHAVVDQAIGMMVALGRVTPQEGWEVLRDVSQHSNIKLRNIAELILIWGRRGEIPADVRSRLEDALDRYGPTQVPGSDPGQPPARGAGAAAEGCGPPASAHPARTHPRRLTGSESPGG</sequence>
<reference evidence="4" key="1">
    <citation type="submission" date="2012-10" db="EMBL/GenBank/DDBJ databases">
        <title>The complete genome sequence of Streptomyces collinus Tu 365.</title>
        <authorList>
            <person name="Ruckert C."/>
            <person name="Szczepanowski R."/>
            <person name="Goesmann A."/>
            <person name="Pross E.K."/>
            <person name="Musiol E.M."/>
            <person name="Blin K."/>
            <person name="Wohlleben W."/>
            <person name="Puhler A."/>
            <person name="Weber T."/>
            <person name="Kalinowski J."/>
        </authorList>
    </citation>
    <scope>NUCLEOTIDE SEQUENCE [LARGE SCALE GENOMIC DNA]</scope>
    <source>
        <strain evidence="4">DSM 40733 / Tue 365</strain>
    </source>
</reference>
<feature type="domain" description="ANTAR" evidence="2">
    <location>
        <begin position="9"/>
        <end position="70"/>
    </location>
</feature>